<gene>
    <name evidence="2" type="ORF">NQ502_12955</name>
</gene>
<accession>A0ABY5VCK8</accession>
<protein>
    <recommendedName>
        <fullName evidence="1">Uroporphyrinogen decarboxylase (URO-D) domain-containing protein</fullName>
    </recommendedName>
</protein>
<dbReference type="Pfam" id="PF01208">
    <property type="entry name" value="URO-D"/>
    <property type="match status" value="1"/>
</dbReference>
<keyword evidence="3" id="KW-1185">Reference proteome</keyword>
<dbReference type="InterPro" id="IPR052024">
    <property type="entry name" value="Methanogen_methyltrans"/>
</dbReference>
<dbReference type="InterPro" id="IPR000257">
    <property type="entry name" value="Uroporphyrinogen_deCOase"/>
</dbReference>
<sequence>MTRSQLVLDVISKKNTSYLPSQCTFAARAKKMEVAEALGLNEEEVDVYLGNHIKFTGVLDDIVQLDKLDPHRMQVAYDAGRYIHIPEEEGFIYDLWGMKYNVNDGGYFNYCHPLRGCDEDESLIYNYKAPELSDMDLQFKIAEEDLKKYGDDFLVELSGYNGIWEKAYQLTEIENFMYLLAVEPEKACYLMDVICEYKVEVAKETVKRGFPIGHYGDDLGTQISTFVSEDMFVNYFLPRIKRVFRVFKDAGLPVQMHSCGKITPFIPHLIDAGLDVLEPVQNCMDFQFLKNEYGKDLTFYGGVDTQDLLTFRTPGEVFEETLKVIDVLGKGGGLIIAPSQEVMNNVPVENVLAFMRAVKKARGEES</sequence>
<dbReference type="Proteomes" id="UP001060164">
    <property type="component" value="Chromosome"/>
</dbReference>
<reference evidence="2" key="1">
    <citation type="journal article" date="2022" name="Cell">
        <title>Design, construction, and in vivo augmentation of a complex gut microbiome.</title>
        <authorList>
            <person name="Cheng A.G."/>
            <person name="Ho P.Y."/>
            <person name="Aranda-Diaz A."/>
            <person name="Jain S."/>
            <person name="Yu F.B."/>
            <person name="Meng X."/>
            <person name="Wang M."/>
            <person name="Iakiviak M."/>
            <person name="Nagashima K."/>
            <person name="Zhao A."/>
            <person name="Murugkar P."/>
            <person name="Patil A."/>
            <person name="Atabakhsh K."/>
            <person name="Weakley A."/>
            <person name="Yan J."/>
            <person name="Brumbaugh A.R."/>
            <person name="Higginbottom S."/>
            <person name="Dimas A."/>
            <person name="Shiver A.L."/>
            <person name="Deutschbauer A."/>
            <person name="Neff N."/>
            <person name="Sonnenburg J.L."/>
            <person name="Huang K.C."/>
            <person name="Fischbach M.A."/>
        </authorList>
    </citation>
    <scope>NUCLEOTIDE SEQUENCE</scope>
    <source>
        <strain evidence="2">DSM 19829</strain>
    </source>
</reference>
<evidence type="ECO:0000313" key="3">
    <source>
        <dbReference type="Proteomes" id="UP001060164"/>
    </source>
</evidence>
<organism evidence="2 3">
    <name type="scientific">Ruminococcus gauvreauii</name>
    <dbReference type="NCBI Taxonomy" id="438033"/>
    <lineage>
        <taxon>Bacteria</taxon>
        <taxon>Bacillati</taxon>
        <taxon>Bacillota</taxon>
        <taxon>Clostridia</taxon>
        <taxon>Eubacteriales</taxon>
        <taxon>Oscillospiraceae</taxon>
        <taxon>Ruminococcus</taxon>
    </lineage>
</organism>
<dbReference type="PANTHER" id="PTHR47099">
    <property type="entry name" value="METHYLCOBAMIDE:COM METHYLTRANSFERASE MTBA"/>
    <property type="match status" value="1"/>
</dbReference>
<feature type="domain" description="Uroporphyrinogen decarboxylase (URO-D)" evidence="1">
    <location>
        <begin position="161"/>
        <end position="360"/>
    </location>
</feature>
<dbReference type="SUPFAM" id="SSF51726">
    <property type="entry name" value="UROD/MetE-like"/>
    <property type="match status" value="1"/>
</dbReference>
<dbReference type="EMBL" id="CP102290">
    <property type="protein sequence ID" value="UWP58285.1"/>
    <property type="molecule type" value="Genomic_DNA"/>
</dbReference>
<dbReference type="InterPro" id="IPR038071">
    <property type="entry name" value="UROD/MetE-like_sf"/>
</dbReference>
<evidence type="ECO:0000259" key="1">
    <source>
        <dbReference type="Pfam" id="PF01208"/>
    </source>
</evidence>
<dbReference type="RefSeq" id="WP_028529398.1">
    <property type="nucleotide sequence ID" value="NZ_CABLBR010000024.1"/>
</dbReference>
<dbReference type="Gene3D" id="3.20.20.210">
    <property type="match status" value="1"/>
</dbReference>
<dbReference type="PANTHER" id="PTHR47099:SF1">
    <property type="entry name" value="METHYLCOBAMIDE:COM METHYLTRANSFERASE MTBA"/>
    <property type="match status" value="1"/>
</dbReference>
<name>A0ABY5VCK8_9FIRM</name>
<evidence type="ECO:0000313" key="2">
    <source>
        <dbReference type="EMBL" id="UWP58285.1"/>
    </source>
</evidence>
<proteinExistence type="predicted"/>